<dbReference type="Pfam" id="PF04082">
    <property type="entry name" value="Fungal_trans"/>
    <property type="match status" value="1"/>
</dbReference>
<protein>
    <recommendedName>
        <fullName evidence="8">Xylanolytic transcriptional activator regulatory domain-containing protein</fullName>
    </recommendedName>
</protein>
<dbReference type="CDD" id="cd12148">
    <property type="entry name" value="fungal_TF_MHR"/>
    <property type="match status" value="1"/>
</dbReference>
<evidence type="ECO:0000256" key="2">
    <source>
        <dbReference type="ARBA" id="ARBA00022723"/>
    </source>
</evidence>
<evidence type="ECO:0000256" key="5">
    <source>
        <dbReference type="ARBA" id="ARBA00022833"/>
    </source>
</evidence>
<dbReference type="Proteomes" id="UP001610446">
    <property type="component" value="Unassembled WGS sequence"/>
</dbReference>
<gene>
    <name evidence="9" type="ORF">BJY01DRAFT_241356</name>
</gene>
<keyword evidence="4" id="KW-0863">Zinc-finger</keyword>
<dbReference type="InterPro" id="IPR051059">
    <property type="entry name" value="VerF-like"/>
</dbReference>
<evidence type="ECO:0000313" key="10">
    <source>
        <dbReference type="Proteomes" id="UP001610446"/>
    </source>
</evidence>
<evidence type="ECO:0000256" key="1">
    <source>
        <dbReference type="ARBA" id="ARBA00004123"/>
    </source>
</evidence>
<evidence type="ECO:0000256" key="6">
    <source>
        <dbReference type="ARBA" id="ARBA00023242"/>
    </source>
</evidence>
<evidence type="ECO:0000313" key="9">
    <source>
        <dbReference type="EMBL" id="KAL2826525.1"/>
    </source>
</evidence>
<dbReference type="Gene3D" id="3.30.160.60">
    <property type="entry name" value="Classic Zinc Finger"/>
    <property type="match status" value="1"/>
</dbReference>
<feature type="domain" description="Xylanolytic transcriptional activator regulatory" evidence="8">
    <location>
        <begin position="160"/>
        <end position="416"/>
    </location>
</feature>
<keyword evidence="6" id="KW-0539">Nucleus</keyword>
<proteinExistence type="predicted"/>
<dbReference type="EMBL" id="JBFXLU010000440">
    <property type="protein sequence ID" value="KAL2826525.1"/>
    <property type="molecule type" value="Genomic_DNA"/>
</dbReference>
<evidence type="ECO:0000256" key="4">
    <source>
        <dbReference type="ARBA" id="ARBA00022771"/>
    </source>
</evidence>
<evidence type="ECO:0000256" key="7">
    <source>
        <dbReference type="SAM" id="MobiDB-lite"/>
    </source>
</evidence>
<comment type="caution">
    <text evidence="9">The sequence shown here is derived from an EMBL/GenBank/DDBJ whole genome shotgun (WGS) entry which is preliminary data.</text>
</comment>
<keyword evidence="5" id="KW-0862">Zinc</keyword>
<keyword evidence="3" id="KW-0677">Repeat</keyword>
<accession>A0ABR4IFM0</accession>
<feature type="region of interest" description="Disordered" evidence="7">
    <location>
        <begin position="225"/>
        <end position="247"/>
    </location>
</feature>
<name>A0ABR4IFM0_9EURO</name>
<sequence>MVPNEKSKIAWYGERPRNSPSSFLHHEQAISLTIDWPYVCDCSASFSRRDLLKRHQTIAHPPIAPRPTEVEDGSNGNPLFSSQDLLVLQDIEMFCNNLGPDNEWYLPSEPTVAKLPTEREAVAEFGVLTLPILTALARCHSSMHVSLPSCRSLFRFVNGFFDGFYPHLPIVHIPTFRVAGCGPAVLLAMCALGAELRHENRKAALLFYAAKDILLHKARGRNGLDAETPNPGAVLPHPHEGPAPTTRETLRHHQTMSEARRAFLLMAFAAWQCEEDLAREGFNLQSFLARSVRESGLTEVQQPSLDNASSTSDDWRSWIETEADRRVKLFSLAFLNLQSIAFGTPPVILGDEINVRLPCSCLEWIAPNEQKWRLARSPDRHSEQMLFQDALCDVMKSPRCSDSNSSDDTQPVSSPLANYILIHAIIQRILQVNGTLGAYNNETNNLLLNRQKDIMGDVLNTWTSHWWQRAPESSLDPRNPNRPVKFTSTALLGVAYLHNPNEVADRLLRIPPLQPGPHLLPAGLHATHALSILVKLGVTFVARSHAFAWGIQHSLCGLQFAAFLCQWLLSFQARLVDWVTDILEEGQTSGDDDLWPRPSRASDCIYLACAVVRLWARLIRGNDQWALLRVVSDALTIYADTCERNYVTFQTAASAMPV</sequence>
<keyword evidence="10" id="KW-1185">Reference proteome</keyword>
<dbReference type="PANTHER" id="PTHR40626">
    <property type="entry name" value="MIP31509P"/>
    <property type="match status" value="1"/>
</dbReference>
<comment type="subcellular location">
    <subcellularLocation>
        <location evidence="1">Nucleus</location>
    </subcellularLocation>
</comment>
<dbReference type="PANTHER" id="PTHR40626:SF10">
    <property type="entry name" value="C2H2-TYPE DOMAIN-CONTAINING PROTEIN"/>
    <property type="match status" value="1"/>
</dbReference>
<dbReference type="InterPro" id="IPR007219">
    <property type="entry name" value="XnlR_reg_dom"/>
</dbReference>
<reference evidence="9 10" key="1">
    <citation type="submission" date="2024-07" db="EMBL/GenBank/DDBJ databases">
        <title>Section-level genome sequencing and comparative genomics of Aspergillus sections Usti and Cavernicolus.</title>
        <authorList>
            <consortium name="Lawrence Berkeley National Laboratory"/>
            <person name="Nybo J.L."/>
            <person name="Vesth T.C."/>
            <person name="Theobald S."/>
            <person name="Frisvad J.C."/>
            <person name="Larsen T.O."/>
            <person name="Kjaerboelling I."/>
            <person name="Rothschild-Mancinelli K."/>
            <person name="Lyhne E.K."/>
            <person name="Kogle M.E."/>
            <person name="Barry K."/>
            <person name="Clum A."/>
            <person name="Na H."/>
            <person name="Ledsgaard L."/>
            <person name="Lin J."/>
            <person name="Lipzen A."/>
            <person name="Kuo A."/>
            <person name="Riley R."/>
            <person name="Mondo S."/>
            <person name="Labutti K."/>
            <person name="Haridas S."/>
            <person name="Pangalinan J."/>
            <person name="Salamov A.A."/>
            <person name="Simmons B.A."/>
            <person name="Magnuson J.K."/>
            <person name="Chen J."/>
            <person name="Drula E."/>
            <person name="Henrissat B."/>
            <person name="Wiebenga A."/>
            <person name="Lubbers R.J."/>
            <person name="Gomes A.C."/>
            <person name="Makela M.R."/>
            <person name="Stajich J."/>
            <person name="Grigoriev I.V."/>
            <person name="Mortensen U.H."/>
            <person name="De Vries R.P."/>
            <person name="Baker S.E."/>
            <person name="Andersen M.R."/>
        </authorList>
    </citation>
    <scope>NUCLEOTIDE SEQUENCE [LARGE SCALE GENOMIC DNA]</scope>
    <source>
        <strain evidence="9 10">CBS 123904</strain>
    </source>
</reference>
<evidence type="ECO:0000259" key="8">
    <source>
        <dbReference type="Pfam" id="PF04082"/>
    </source>
</evidence>
<evidence type="ECO:0000256" key="3">
    <source>
        <dbReference type="ARBA" id="ARBA00022737"/>
    </source>
</evidence>
<keyword evidence="2" id="KW-0479">Metal-binding</keyword>
<organism evidence="9 10">
    <name type="scientific">Aspergillus pseudoustus</name>
    <dbReference type="NCBI Taxonomy" id="1810923"/>
    <lineage>
        <taxon>Eukaryota</taxon>
        <taxon>Fungi</taxon>
        <taxon>Dikarya</taxon>
        <taxon>Ascomycota</taxon>
        <taxon>Pezizomycotina</taxon>
        <taxon>Eurotiomycetes</taxon>
        <taxon>Eurotiomycetidae</taxon>
        <taxon>Eurotiales</taxon>
        <taxon>Aspergillaceae</taxon>
        <taxon>Aspergillus</taxon>
        <taxon>Aspergillus subgen. Nidulantes</taxon>
    </lineage>
</organism>